<dbReference type="Proteomes" id="UP001284771">
    <property type="component" value="Unassembled WGS sequence"/>
</dbReference>
<accession>A0ABU4J296</accession>
<organism evidence="1 2">
    <name type="scientific">Priestia flexa</name>
    <dbReference type="NCBI Taxonomy" id="86664"/>
    <lineage>
        <taxon>Bacteria</taxon>
        <taxon>Bacillati</taxon>
        <taxon>Bacillota</taxon>
        <taxon>Bacilli</taxon>
        <taxon>Bacillales</taxon>
        <taxon>Bacillaceae</taxon>
        <taxon>Priestia</taxon>
    </lineage>
</organism>
<comment type="caution">
    <text evidence="1">The sequence shown here is derived from an EMBL/GenBank/DDBJ whole genome shotgun (WGS) entry which is preliminary data.</text>
</comment>
<proteinExistence type="predicted"/>
<protein>
    <submittedName>
        <fullName evidence="1">Uncharacterized protein</fullName>
    </submittedName>
</protein>
<dbReference type="EMBL" id="JAWUZT010000005">
    <property type="protein sequence ID" value="MDW8515110.1"/>
    <property type="molecule type" value="Genomic_DNA"/>
</dbReference>
<keyword evidence="2" id="KW-1185">Reference proteome</keyword>
<name>A0ABU4J296_9BACI</name>
<sequence>MIEYIVEENDYMVDWEDEYPSEEIIKTQNREEALEAFTESSWRELHVFEGNDSFSIMYNLKGIVWGYDEKQKYVPGSTLYEDMNGRQKQLYDDLVNRIIHAVKKSKQ</sequence>
<evidence type="ECO:0000313" key="2">
    <source>
        <dbReference type="Proteomes" id="UP001284771"/>
    </source>
</evidence>
<evidence type="ECO:0000313" key="1">
    <source>
        <dbReference type="EMBL" id="MDW8515110.1"/>
    </source>
</evidence>
<reference evidence="2" key="1">
    <citation type="submission" date="2023-07" db="EMBL/GenBank/DDBJ databases">
        <title>Draft genomic sequences of Priestia flexa CCM isolated from the soil of an abandoned mine contaminated by free cyanide in the high Andean zone of Tacna, Peru.</title>
        <authorList>
            <person name="Caceda Quiroz C.J."/>
            <person name="Maraza Chooque G.J."/>
            <person name="Fora Quispe G.L."/>
            <person name="Carpio Mamani M."/>
        </authorList>
    </citation>
    <scope>NUCLEOTIDE SEQUENCE [LARGE SCALE GENOMIC DNA]</scope>
    <source>
        <strain evidence="2">CCM</strain>
    </source>
</reference>
<dbReference type="RefSeq" id="WP_318757202.1">
    <property type="nucleotide sequence ID" value="NZ_JAWUZT010000005.1"/>
</dbReference>
<gene>
    <name evidence="1" type="ORF">RIB56_03115</name>
</gene>